<keyword evidence="5" id="KW-1185">Reference proteome</keyword>
<sequence length="510" mass="54900">MSEKDVAVVSTTMVRNEIEFMGTPLSQTPECVTPGTFTAEDSSDSAYFNNAQASDEENSRQRHEFSLPPVDGGKDAWLFLSATFVVDALIWGMCFLLQFTFLNPTLSATLDSEILNCCGLGFPFAFGVFQDYYLTHEPFIGQPNIAVIGTSAMGVMYLASPIIMGFCQTFGRWARWGPIVGLLVMSLALALSSFASTTTHLIVSQGVLYGLGGSFCYCPCIMYLGEWFVNKKGLAYGIMWSGTGLAGVILPLVLQSLLSSLGFRNTLRLWAGLLFVLAAPAAVFIKPRLPPSATSHAKPFNLWFLVTPAFLVYQAANIVESMGYFLPGIYLPTYARSIFDVPSLSAATTILLVNVASVFGCVAMGWFIDRFHVTTGIMLSTIGATISVLVLWGLSSSLGLLYFFCIAYGLFAGSFTSAWPGIMRDIAQQAQHSSKGQVDPNMVFGFLCAGRGIGNVVAGSLSDVLIRSSLWAGETATNGYSSSYSSVIVFTGVTALLGGASFIWKRLGLM</sequence>
<name>A0A9W8N5Q9_9PEZI</name>
<comment type="subcellular location">
    <subcellularLocation>
        <location evidence="1">Membrane</location>
        <topology evidence="1">Multi-pass membrane protein</topology>
    </subcellularLocation>
</comment>
<keyword evidence="3" id="KW-0472">Membrane</keyword>
<feature type="transmembrane region" description="Helical" evidence="3">
    <location>
        <begin position="269"/>
        <end position="289"/>
    </location>
</feature>
<evidence type="ECO:0008006" key="6">
    <source>
        <dbReference type="Google" id="ProtNLM"/>
    </source>
</evidence>
<feature type="transmembrane region" description="Helical" evidence="3">
    <location>
        <begin position="482"/>
        <end position="504"/>
    </location>
</feature>
<evidence type="ECO:0000313" key="4">
    <source>
        <dbReference type="EMBL" id="KAJ3558093.1"/>
    </source>
</evidence>
<accession>A0A9W8N5Q9</accession>
<dbReference type="Proteomes" id="UP001148614">
    <property type="component" value="Unassembled WGS sequence"/>
</dbReference>
<dbReference type="InterPro" id="IPR036259">
    <property type="entry name" value="MFS_trans_sf"/>
</dbReference>
<protein>
    <recommendedName>
        <fullName evidence="6">Major facilitator superfamily (MFS) profile domain-containing protein</fullName>
    </recommendedName>
</protein>
<dbReference type="GO" id="GO:0022857">
    <property type="term" value="F:transmembrane transporter activity"/>
    <property type="evidence" value="ECO:0007669"/>
    <property type="project" value="InterPro"/>
</dbReference>
<dbReference type="EMBL" id="JANPWZ010002523">
    <property type="protein sequence ID" value="KAJ3558093.1"/>
    <property type="molecule type" value="Genomic_DNA"/>
</dbReference>
<feature type="transmembrane region" description="Helical" evidence="3">
    <location>
        <begin position="176"/>
        <end position="195"/>
    </location>
</feature>
<dbReference type="PANTHER" id="PTHR11360">
    <property type="entry name" value="MONOCARBOXYLATE TRANSPORTER"/>
    <property type="match status" value="1"/>
</dbReference>
<dbReference type="VEuPathDB" id="FungiDB:F4678DRAFT_424369"/>
<feature type="transmembrane region" description="Helical" evidence="3">
    <location>
        <begin position="237"/>
        <end position="257"/>
    </location>
</feature>
<dbReference type="Pfam" id="PF07690">
    <property type="entry name" value="MFS_1"/>
    <property type="match status" value="1"/>
</dbReference>
<dbReference type="InterPro" id="IPR050327">
    <property type="entry name" value="Proton-linked_MCT"/>
</dbReference>
<feature type="transmembrane region" description="Helical" evidence="3">
    <location>
        <begin position="114"/>
        <end position="133"/>
    </location>
</feature>
<dbReference type="AlphaFoldDB" id="A0A9W8N5Q9"/>
<evidence type="ECO:0000313" key="5">
    <source>
        <dbReference type="Proteomes" id="UP001148614"/>
    </source>
</evidence>
<gene>
    <name evidence="4" type="ORF">NPX13_g9791</name>
</gene>
<proteinExistence type="inferred from homology"/>
<feature type="transmembrane region" description="Helical" evidence="3">
    <location>
        <begin position="145"/>
        <end position="164"/>
    </location>
</feature>
<dbReference type="PANTHER" id="PTHR11360:SF287">
    <property type="entry name" value="MFS MONOCARBOXYLATE TRANSPORTER"/>
    <property type="match status" value="1"/>
</dbReference>
<feature type="transmembrane region" description="Helical" evidence="3">
    <location>
        <begin position="400"/>
        <end position="422"/>
    </location>
</feature>
<feature type="transmembrane region" description="Helical" evidence="3">
    <location>
        <begin position="76"/>
        <end position="102"/>
    </location>
</feature>
<dbReference type="SUPFAM" id="SSF103473">
    <property type="entry name" value="MFS general substrate transporter"/>
    <property type="match status" value="1"/>
</dbReference>
<organism evidence="4 5">
    <name type="scientific">Xylaria arbuscula</name>
    <dbReference type="NCBI Taxonomy" id="114810"/>
    <lineage>
        <taxon>Eukaryota</taxon>
        <taxon>Fungi</taxon>
        <taxon>Dikarya</taxon>
        <taxon>Ascomycota</taxon>
        <taxon>Pezizomycotina</taxon>
        <taxon>Sordariomycetes</taxon>
        <taxon>Xylariomycetidae</taxon>
        <taxon>Xylariales</taxon>
        <taxon>Xylariaceae</taxon>
        <taxon>Xylaria</taxon>
    </lineage>
</organism>
<dbReference type="InterPro" id="IPR011701">
    <property type="entry name" value="MFS"/>
</dbReference>
<comment type="similarity">
    <text evidence="2">Belongs to the major facilitator superfamily. Monocarboxylate porter (TC 2.A.1.13) family.</text>
</comment>
<evidence type="ECO:0000256" key="2">
    <source>
        <dbReference type="ARBA" id="ARBA00006727"/>
    </source>
</evidence>
<feature type="transmembrane region" description="Helical" evidence="3">
    <location>
        <begin position="301"/>
        <end position="326"/>
    </location>
</feature>
<reference evidence="4" key="1">
    <citation type="submission" date="2022-07" db="EMBL/GenBank/DDBJ databases">
        <title>Genome Sequence of Xylaria arbuscula.</title>
        <authorList>
            <person name="Buettner E."/>
        </authorList>
    </citation>
    <scope>NUCLEOTIDE SEQUENCE</scope>
    <source>
        <strain evidence="4">VT107</strain>
    </source>
</reference>
<feature type="transmembrane region" description="Helical" evidence="3">
    <location>
        <begin position="375"/>
        <end position="394"/>
    </location>
</feature>
<feature type="transmembrane region" description="Helical" evidence="3">
    <location>
        <begin position="443"/>
        <end position="462"/>
    </location>
</feature>
<comment type="caution">
    <text evidence="4">The sequence shown here is derived from an EMBL/GenBank/DDBJ whole genome shotgun (WGS) entry which is preliminary data.</text>
</comment>
<dbReference type="Gene3D" id="1.20.1250.20">
    <property type="entry name" value="MFS general substrate transporter like domains"/>
    <property type="match status" value="2"/>
</dbReference>
<evidence type="ECO:0000256" key="1">
    <source>
        <dbReference type="ARBA" id="ARBA00004141"/>
    </source>
</evidence>
<feature type="transmembrane region" description="Helical" evidence="3">
    <location>
        <begin position="207"/>
        <end position="225"/>
    </location>
</feature>
<keyword evidence="3" id="KW-0812">Transmembrane</keyword>
<evidence type="ECO:0000256" key="3">
    <source>
        <dbReference type="SAM" id="Phobius"/>
    </source>
</evidence>
<keyword evidence="3" id="KW-1133">Transmembrane helix</keyword>
<feature type="transmembrane region" description="Helical" evidence="3">
    <location>
        <begin position="346"/>
        <end position="368"/>
    </location>
</feature>
<dbReference type="GO" id="GO:0016020">
    <property type="term" value="C:membrane"/>
    <property type="evidence" value="ECO:0007669"/>
    <property type="project" value="UniProtKB-SubCell"/>
</dbReference>